<reference evidence="2 3" key="1">
    <citation type="submission" date="2019-09" db="EMBL/GenBank/DDBJ databases">
        <title>Segnochrobactrum spirostomi gen. nov., sp. nov., isolated from the ciliate Spirostomum cf. yagiui and description of a novel family, Segnochrobactraceae fam. nov. within the order Rhizobiales of the class Alphaproteobacteria.</title>
        <authorList>
            <person name="Akter S."/>
            <person name="Shazib S.U.A."/>
            <person name="Shin M.K."/>
        </authorList>
    </citation>
    <scope>NUCLEOTIDE SEQUENCE [LARGE SCALE GENOMIC DNA]</scope>
    <source>
        <strain evidence="2 3">Sp-1</strain>
    </source>
</reference>
<dbReference type="InterPro" id="IPR014710">
    <property type="entry name" value="RmlC-like_jellyroll"/>
</dbReference>
<protein>
    <submittedName>
        <fullName evidence="2">dTDP-4-dehydrorhamnose 3,5-epimerase</fullName>
    </submittedName>
</protein>
<evidence type="ECO:0000313" key="3">
    <source>
        <dbReference type="Proteomes" id="UP000332515"/>
    </source>
</evidence>
<comment type="caution">
    <text evidence="2">The sequence shown here is derived from an EMBL/GenBank/DDBJ whole genome shotgun (WGS) entry which is preliminary data.</text>
</comment>
<evidence type="ECO:0000259" key="1">
    <source>
        <dbReference type="Pfam" id="PF05523"/>
    </source>
</evidence>
<name>A0A6A7Y437_9HYPH</name>
<accession>A0A6A7Y437</accession>
<dbReference type="Pfam" id="PF05523">
    <property type="entry name" value="FdtA"/>
    <property type="match status" value="1"/>
</dbReference>
<dbReference type="Gene3D" id="2.60.120.10">
    <property type="entry name" value="Jelly Rolls"/>
    <property type="match status" value="1"/>
</dbReference>
<dbReference type="InterPro" id="IPR011051">
    <property type="entry name" value="RmlC_Cupin_sf"/>
</dbReference>
<sequence length="147" mass="16258">MSVAPAEGDGWSLRPLRLFPDERGAVLHMLRASDAHFERFGEIYFSTIRQGVVKAWHLHRTKTINLAVPIGAVRVVVWREGGTAQELTLGREAYGLLTIRPGVWYGFEGLGAGESLIANCATEPYDAAEGEDLPPDSARVPYRWPLL</sequence>
<gene>
    <name evidence="2" type="ORF">F0357_12720</name>
</gene>
<dbReference type="EMBL" id="VWNA01000001">
    <property type="protein sequence ID" value="MQT13485.1"/>
    <property type="molecule type" value="Genomic_DNA"/>
</dbReference>
<dbReference type="Proteomes" id="UP000332515">
    <property type="component" value="Unassembled WGS sequence"/>
</dbReference>
<dbReference type="AlphaFoldDB" id="A0A6A7Y437"/>
<keyword evidence="3" id="KW-1185">Reference proteome</keyword>
<organism evidence="2 3">
    <name type="scientific">Segnochrobactrum spirostomi</name>
    <dbReference type="NCBI Taxonomy" id="2608987"/>
    <lineage>
        <taxon>Bacteria</taxon>
        <taxon>Pseudomonadati</taxon>
        <taxon>Pseudomonadota</taxon>
        <taxon>Alphaproteobacteria</taxon>
        <taxon>Hyphomicrobiales</taxon>
        <taxon>Segnochrobactraceae</taxon>
        <taxon>Segnochrobactrum</taxon>
    </lineage>
</organism>
<evidence type="ECO:0000313" key="2">
    <source>
        <dbReference type="EMBL" id="MQT13485.1"/>
    </source>
</evidence>
<proteinExistence type="predicted"/>
<feature type="domain" description="Sugar 3,4-ketoisomerase QdtA cupin" evidence="1">
    <location>
        <begin position="13"/>
        <end position="128"/>
    </location>
</feature>
<dbReference type="InterPro" id="IPR008894">
    <property type="entry name" value="QdtA_cupin_dom"/>
</dbReference>
<dbReference type="RefSeq" id="WP_153482166.1">
    <property type="nucleotide sequence ID" value="NZ_VWNA01000001.1"/>
</dbReference>
<dbReference type="SUPFAM" id="SSF51182">
    <property type="entry name" value="RmlC-like cupins"/>
    <property type="match status" value="1"/>
</dbReference>